<reference evidence="4 5" key="1">
    <citation type="submission" date="2021-12" db="EMBL/GenBank/DDBJ databases">
        <title>Mucilaginibacter roseus genome.</title>
        <authorList>
            <person name="Ferreira J.R."/>
            <person name="Newman J.D."/>
        </authorList>
    </citation>
    <scope>NUCLEOTIDE SEQUENCE [LARGE SCALE GENOMIC DNA]</scope>
    <source>
        <strain evidence="4 5">LMG 28454</strain>
    </source>
</reference>
<dbReference type="Pfam" id="PF00245">
    <property type="entry name" value="Alk_phosphatase"/>
    <property type="match status" value="1"/>
</dbReference>
<evidence type="ECO:0000256" key="3">
    <source>
        <dbReference type="SAM" id="SignalP"/>
    </source>
</evidence>
<dbReference type="SUPFAM" id="SSF51695">
    <property type="entry name" value="PLC-like phosphodiesterases"/>
    <property type="match status" value="1"/>
</dbReference>
<feature type="signal peptide" evidence="3">
    <location>
        <begin position="1"/>
        <end position="25"/>
    </location>
</feature>
<dbReference type="Gene3D" id="3.20.20.190">
    <property type="entry name" value="Phosphatidylinositol (PI) phosphodiesterase"/>
    <property type="match status" value="1"/>
</dbReference>
<dbReference type="InterPro" id="IPR017850">
    <property type="entry name" value="Alkaline_phosphatase_core_sf"/>
</dbReference>
<dbReference type="GO" id="GO:0004035">
    <property type="term" value="F:alkaline phosphatase activity"/>
    <property type="evidence" value="ECO:0007669"/>
    <property type="project" value="UniProtKB-EC"/>
</dbReference>
<dbReference type="RefSeq" id="WP_232179144.1">
    <property type="nucleotide sequence ID" value="NZ_JAJPWV010000008.1"/>
</dbReference>
<dbReference type="SUPFAM" id="SSF53649">
    <property type="entry name" value="Alkaline phosphatase-like"/>
    <property type="match status" value="1"/>
</dbReference>
<evidence type="ECO:0000313" key="4">
    <source>
        <dbReference type="EMBL" id="MCD8742580.1"/>
    </source>
</evidence>
<name>A0ABS8U8F0_9SPHI</name>
<keyword evidence="5" id="KW-1185">Reference proteome</keyword>
<sequence length="619" mass="67722">MKYSALKRSALVSVVSLLIAVTSFAQNVAINKAHSHNDYKQNIPFLQAYYAQAGSIEADVFYLNNKLYVAHERKEIEESRTLTQLYLKPLAALFRKNGGRPYADSALHLQLVVDIKEDKAHVIPALIKELEPFKDIFQGGKNTVKIVLSGDMPAPAAFDQFPAYIYFDGRPNISYTDAQLKHVAMISDDLGNYTQWNGKGVLIGPDSLKLATLINNAHSKGKPFRFWATQDSPNTWIQLQKLGADWINTDHSQQLHDFLANRYKLEFINPKPHPIYTPTYKTDGLKKPVKNIILLIGDGMGLAQIQAGLTANHGQLNLLQCRFSGFSQTRAANSDNTDSAAGATAMATGHKTNNRYISIDPAGAQLTRIPDTLATKKIKSGIISCADITDATPAAFYAHNTERTNSTAIAADLLTSNVDVLIGSNQKSFFNNPDAGLMQKLKAKGYTVDTTLTALQQQKQGKQLVLLSDAATHPVIKGRGDMLAQSLKETIRLLSTNKNGFFIMAEGAQIDHGGHANDLPFLITEMLDFDRTVGEALKFGDQNGETLVIITADHETGGLSLLDASTAEGRVLGSFSTNDHTSVNVPVFAYGPNANEFIGTYQNTEIFNKIVRLLLAPGR</sequence>
<dbReference type="EC" id="3.1.3.1" evidence="4"/>
<gene>
    <name evidence="4" type="ORF">LT679_18360</name>
</gene>
<dbReference type="Proteomes" id="UP001199919">
    <property type="component" value="Unassembled WGS sequence"/>
</dbReference>
<accession>A0ABS8U8F0</accession>
<keyword evidence="4" id="KW-0378">Hydrolase</keyword>
<proteinExistence type="inferred from homology"/>
<dbReference type="SMART" id="SM00098">
    <property type="entry name" value="alkPPc"/>
    <property type="match status" value="1"/>
</dbReference>
<dbReference type="InterPro" id="IPR001952">
    <property type="entry name" value="Alkaline_phosphatase"/>
</dbReference>
<evidence type="ECO:0000256" key="2">
    <source>
        <dbReference type="RuleBase" id="RU003946"/>
    </source>
</evidence>
<comment type="caution">
    <text evidence="4">The sequence shown here is derived from an EMBL/GenBank/DDBJ whole genome shotgun (WGS) entry which is preliminary data.</text>
</comment>
<evidence type="ECO:0000256" key="1">
    <source>
        <dbReference type="ARBA" id="ARBA00022553"/>
    </source>
</evidence>
<keyword evidence="3" id="KW-0732">Signal</keyword>
<comment type="similarity">
    <text evidence="2">Belongs to the alkaline phosphatase family.</text>
</comment>
<dbReference type="CDD" id="cd08577">
    <property type="entry name" value="PI-PLCc_GDPD_SF_unchar3"/>
    <property type="match status" value="1"/>
</dbReference>
<dbReference type="CDD" id="cd16012">
    <property type="entry name" value="ALP"/>
    <property type="match status" value="1"/>
</dbReference>
<feature type="chain" id="PRO_5047174251" evidence="3">
    <location>
        <begin position="26"/>
        <end position="619"/>
    </location>
</feature>
<dbReference type="PANTHER" id="PTHR11596">
    <property type="entry name" value="ALKALINE PHOSPHATASE"/>
    <property type="match status" value="1"/>
</dbReference>
<evidence type="ECO:0000313" key="5">
    <source>
        <dbReference type="Proteomes" id="UP001199919"/>
    </source>
</evidence>
<dbReference type="PANTHER" id="PTHR11596:SF5">
    <property type="entry name" value="ALKALINE PHOSPHATASE"/>
    <property type="match status" value="1"/>
</dbReference>
<organism evidence="4 5">
    <name type="scientific">Mucilaginibacter roseus</name>
    <dbReference type="NCBI Taxonomy" id="1528868"/>
    <lineage>
        <taxon>Bacteria</taxon>
        <taxon>Pseudomonadati</taxon>
        <taxon>Bacteroidota</taxon>
        <taxon>Sphingobacteriia</taxon>
        <taxon>Sphingobacteriales</taxon>
        <taxon>Sphingobacteriaceae</taxon>
        <taxon>Mucilaginibacter</taxon>
    </lineage>
</organism>
<dbReference type="InterPro" id="IPR039559">
    <property type="entry name" value="AIM6_PI-PLC-like_dom"/>
</dbReference>
<keyword evidence="1" id="KW-0597">Phosphoprotein</keyword>
<dbReference type="InterPro" id="IPR017946">
    <property type="entry name" value="PLC-like_Pdiesterase_TIM-brl"/>
</dbReference>
<dbReference type="EMBL" id="JAJPWV010000008">
    <property type="protein sequence ID" value="MCD8742580.1"/>
    <property type="molecule type" value="Genomic_DNA"/>
</dbReference>
<protein>
    <submittedName>
        <fullName evidence="4">Alkaline phosphatase</fullName>
        <ecNumber evidence="4">3.1.3.1</ecNumber>
    </submittedName>
</protein>
<dbReference type="Gene3D" id="3.40.720.10">
    <property type="entry name" value="Alkaline Phosphatase, subunit A"/>
    <property type="match status" value="1"/>
</dbReference>
<dbReference type="PRINTS" id="PR00113">
    <property type="entry name" value="ALKPHPHTASE"/>
</dbReference>